<dbReference type="InterPro" id="IPR017930">
    <property type="entry name" value="Myb_dom"/>
</dbReference>
<dbReference type="PANTHER" id="PTHR46621">
    <property type="entry name" value="SNRNA-ACTIVATING PROTEIN COMPLEX SUBUNIT 4"/>
    <property type="match status" value="1"/>
</dbReference>
<evidence type="ECO:0000256" key="4">
    <source>
        <dbReference type="ARBA" id="ARBA00023242"/>
    </source>
</evidence>
<dbReference type="GO" id="GO:0001006">
    <property type="term" value="F:RNA polymerase III type 3 promoter sequence-specific DNA binding"/>
    <property type="evidence" value="ECO:0007669"/>
    <property type="project" value="TreeGrafter"/>
</dbReference>
<evidence type="ECO:0000259" key="6">
    <source>
        <dbReference type="PROSITE" id="PS51294"/>
    </source>
</evidence>
<keyword evidence="4" id="KW-0539">Nucleus</keyword>
<dbReference type="PROSITE" id="PS51294">
    <property type="entry name" value="HTH_MYB"/>
    <property type="match status" value="3"/>
</dbReference>
<dbReference type="AlphaFoldDB" id="B6AAG5"/>
<dbReference type="GO" id="GO:0000978">
    <property type="term" value="F:RNA polymerase II cis-regulatory region sequence-specific DNA binding"/>
    <property type="evidence" value="ECO:0007669"/>
    <property type="project" value="TreeGrafter"/>
</dbReference>
<dbReference type="STRING" id="441375.B6AAG5"/>
<accession>B6AAG5</accession>
<dbReference type="SUPFAM" id="SSF46689">
    <property type="entry name" value="Homeodomain-like"/>
    <property type="match status" value="4"/>
</dbReference>
<dbReference type="VEuPathDB" id="CryptoDB:CMU_042800"/>
<feature type="domain" description="Myb-like" evidence="5">
    <location>
        <begin position="254"/>
        <end position="315"/>
    </location>
</feature>
<keyword evidence="3" id="KW-0804">Transcription</keyword>
<evidence type="ECO:0000313" key="8">
    <source>
        <dbReference type="Proteomes" id="UP000001460"/>
    </source>
</evidence>
<protein>
    <submittedName>
        <fullName evidence="7">Myb-like DNA-binding domain-containing protein</fullName>
    </submittedName>
</protein>
<evidence type="ECO:0000313" key="7">
    <source>
        <dbReference type="EMBL" id="EEA05206.1"/>
    </source>
</evidence>
<keyword evidence="1" id="KW-0805">Transcription regulation</keyword>
<dbReference type="OrthoDB" id="2143914at2759"/>
<dbReference type="GeneID" id="6994657"/>
<feature type="domain" description="HTH myb-type" evidence="6">
    <location>
        <begin position="316"/>
        <end position="371"/>
    </location>
</feature>
<dbReference type="InterPro" id="IPR009057">
    <property type="entry name" value="Homeodomain-like_sf"/>
</dbReference>
<organism evidence="7 8">
    <name type="scientific">Cryptosporidium muris (strain RN66)</name>
    <dbReference type="NCBI Taxonomy" id="441375"/>
    <lineage>
        <taxon>Eukaryota</taxon>
        <taxon>Sar</taxon>
        <taxon>Alveolata</taxon>
        <taxon>Apicomplexa</taxon>
        <taxon>Conoidasida</taxon>
        <taxon>Coccidia</taxon>
        <taxon>Eucoccidiorida</taxon>
        <taxon>Eimeriorina</taxon>
        <taxon>Cryptosporidiidae</taxon>
        <taxon>Cryptosporidium</taxon>
    </lineage>
</organism>
<dbReference type="EMBL" id="DS989726">
    <property type="protein sequence ID" value="EEA05206.1"/>
    <property type="molecule type" value="Genomic_DNA"/>
</dbReference>
<dbReference type="PANTHER" id="PTHR46621:SF1">
    <property type="entry name" value="SNRNA-ACTIVATING PROTEIN COMPLEX SUBUNIT 4"/>
    <property type="match status" value="1"/>
</dbReference>
<dbReference type="RefSeq" id="XP_002139555.1">
    <property type="nucleotide sequence ID" value="XM_002139519.1"/>
</dbReference>
<feature type="domain" description="Myb-like" evidence="5">
    <location>
        <begin position="201"/>
        <end position="253"/>
    </location>
</feature>
<sequence>MDKLLLEYLDCINELKKIRTQYFRKYMKYCIWIWQYELIKNFNDLKYRKRPGIEDRRYDNMSLFTNNEGISAPSNSETILKNRARRLLPSYRRKYDWNHGIWLSSEIKNLAKLVDLHLETSIIEISAKLRLYESCLSNEKSDVTYKMKYLDDLLIQLKDKNTDLNIQDYWIEFWNHVALDIGGRCERTGKDCQITWYHLIDPNINKDPWTKEEDISLIGLASHYNGHNWRLIANKLGTGRTPYQCIVRYQRSLNKKLIKSSWNKDEDEKLLSIVESMGGFDILEAHKCTSKWNYVASYLPGRTNQQCRSRYVRSIKKTLKHGPWTLYEDVRLQFAVSIYGQNSWVKISRHIPGKDDAKCRERFVNLLKPEIYKGPWSIKENELLIDTVHRFGPGNWSKIKDFVLGRTDADCARQWERLDPISSCKYDLLRAKYQRLLPHSNKWIGLARSNHRLFVNIQCNNNTSESKDNNNNNFNINDNIKSQLSGLDFYLEPAQKLLDIVQNVFNSNNFNSSSNFKDLVFEDCTTINNGSNIDNSLNNLQCELKSLSSGDIEVDKIFKKVKKSIIKKLSNKLHI</sequence>
<dbReference type="CDD" id="cd00167">
    <property type="entry name" value="SANT"/>
    <property type="match status" value="3"/>
</dbReference>
<dbReference type="GO" id="GO:0042796">
    <property type="term" value="P:snRNA transcription by RNA polymerase III"/>
    <property type="evidence" value="ECO:0007669"/>
    <property type="project" value="TreeGrafter"/>
</dbReference>
<keyword evidence="8" id="KW-1185">Reference proteome</keyword>
<evidence type="ECO:0000256" key="1">
    <source>
        <dbReference type="ARBA" id="ARBA00023015"/>
    </source>
</evidence>
<feature type="domain" description="HTH myb-type" evidence="6">
    <location>
        <begin position="373"/>
        <end position="422"/>
    </location>
</feature>
<dbReference type="InterPro" id="IPR051575">
    <property type="entry name" value="Myb-like_DNA-bd"/>
</dbReference>
<dbReference type="SMART" id="SM00717">
    <property type="entry name" value="SANT"/>
    <property type="match status" value="5"/>
</dbReference>
<feature type="domain" description="Myb-like" evidence="5">
    <location>
        <begin position="316"/>
        <end position="367"/>
    </location>
</feature>
<dbReference type="eggNOG" id="KOG0049">
    <property type="taxonomic scope" value="Eukaryota"/>
</dbReference>
<keyword evidence="2" id="KW-0238">DNA-binding</keyword>
<feature type="domain" description="Myb-like" evidence="5">
    <location>
        <begin position="368"/>
        <end position="419"/>
    </location>
</feature>
<dbReference type="InterPro" id="IPR001005">
    <property type="entry name" value="SANT/Myb"/>
</dbReference>
<dbReference type="Gene3D" id="1.10.10.60">
    <property type="entry name" value="Homeodomain-like"/>
    <property type="match status" value="4"/>
</dbReference>
<dbReference type="Pfam" id="PF00249">
    <property type="entry name" value="Myb_DNA-binding"/>
    <property type="match status" value="2"/>
</dbReference>
<dbReference type="PROSITE" id="PS50090">
    <property type="entry name" value="MYB_LIKE"/>
    <property type="match status" value="4"/>
</dbReference>
<dbReference type="GO" id="GO:0042795">
    <property type="term" value="P:snRNA transcription by RNA polymerase II"/>
    <property type="evidence" value="ECO:0007669"/>
    <property type="project" value="TreeGrafter"/>
</dbReference>
<name>B6AAG5_CRYMR</name>
<evidence type="ECO:0000259" key="5">
    <source>
        <dbReference type="PROSITE" id="PS50090"/>
    </source>
</evidence>
<feature type="domain" description="HTH myb-type" evidence="6">
    <location>
        <begin position="201"/>
        <end position="257"/>
    </location>
</feature>
<dbReference type="Pfam" id="PF13921">
    <property type="entry name" value="Myb_DNA-bind_6"/>
    <property type="match status" value="1"/>
</dbReference>
<reference evidence="7" key="1">
    <citation type="submission" date="2008-06" db="EMBL/GenBank/DDBJ databases">
        <authorList>
            <person name="Lorenzi H."/>
            <person name="Inman J."/>
            <person name="Miller J."/>
            <person name="Schobel S."/>
            <person name="Amedeo P."/>
            <person name="Caler E.V."/>
            <person name="da Silva J."/>
        </authorList>
    </citation>
    <scope>NUCLEOTIDE SEQUENCE [LARGE SCALE GENOMIC DNA]</scope>
    <source>
        <strain evidence="7">RN66</strain>
    </source>
</reference>
<proteinExistence type="predicted"/>
<evidence type="ECO:0000256" key="2">
    <source>
        <dbReference type="ARBA" id="ARBA00023125"/>
    </source>
</evidence>
<dbReference type="Proteomes" id="UP000001460">
    <property type="component" value="Unassembled WGS sequence"/>
</dbReference>
<dbReference type="GO" id="GO:0019185">
    <property type="term" value="C:snRNA-activating protein complex"/>
    <property type="evidence" value="ECO:0007669"/>
    <property type="project" value="TreeGrafter"/>
</dbReference>
<gene>
    <name evidence="7" type="ORF">CMU_042800</name>
</gene>
<dbReference type="OMA" id="PGRTNQQ"/>
<evidence type="ECO:0000256" key="3">
    <source>
        <dbReference type="ARBA" id="ARBA00023163"/>
    </source>
</evidence>